<sequence length="166" mass="15736">MIPNVQILLAVFATALAAQAQSTTSSAPASQSSLPSSLTPCILSCVTQAASSGGCSSFTDISCVCTSTAFQSAALSCLQANCTSAEVSAATQLQQTECAGVSSGSSGAASATSSGQASATSAGSPTSSSPAATSNAAMGATPLAFEGIFGTLVACAGAMIGGALML</sequence>
<name>A0ACB8B6S9_9AGAM</name>
<keyword evidence="2" id="KW-1185">Reference proteome</keyword>
<dbReference type="Proteomes" id="UP000790709">
    <property type="component" value="Unassembled WGS sequence"/>
</dbReference>
<proteinExistence type="predicted"/>
<dbReference type="EMBL" id="MU266572">
    <property type="protein sequence ID" value="KAH7920558.1"/>
    <property type="molecule type" value="Genomic_DNA"/>
</dbReference>
<evidence type="ECO:0000313" key="1">
    <source>
        <dbReference type="EMBL" id="KAH7920558.1"/>
    </source>
</evidence>
<gene>
    <name evidence="1" type="ORF">BV22DRAFT_1132975</name>
</gene>
<accession>A0ACB8B6S9</accession>
<protein>
    <submittedName>
        <fullName evidence="1">Uncharacterized protein</fullName>
    </submittedName>
</protein>
<evidence type="ECO:0000313" key="2">
    <source>
        <dbReference type="Proteomes" id="UP000790709"/>
    </source>
</evidence>
<reference evidence="1" key="1">
    <citation type="journal article" date="2021" name="New Phytol.">
        <title>Evolutionary innovations through gain and loss of genes in the ectomycorrhizal Boletales.</title>
        <authorList>
            <person name="Wu G."/>
            <person name="Miyauchi S."/>
            <person name="Morin E."/>
            <person name="Kuo A."/>
            <person name="Drula E."/>
            <person name="Varga T."/>
            <person name="Kohler A."/>
            <person name="Feng B."/>
            <person name="Cao Y."/>
            <person name="Lipzen A."/>
            <person name="Daum C."/>
            <person name="Hundley H."/>
            <person name="Pangilinan J."/>
            <person name="Johnson J."/>
            <person name="Barry K."/>
            <person name="LaButti K."/>
            <person name="Ng V."/>
            <person name="Ahrendt S."/>
            <person name="Min B."/>
            <person name="Choi I.G."/>
            <person name="Park H."/>
            <person name="Plett J.M."/>
            <person name="Magnuson J."/>
            <person name="Spatafora J.W."/>
            <person name="Nagy L.G."/>
            <person name="Henrissat B."/>
            <person name="Grigoriev I.V."/>
            <person name="Yang Z.L."/>
            <person name="Xu J."/>
            <person name="Martin F.M."/>
        </authorList>
    </citation>
    <scope>NUCLEOTIDE SEQUENCE</scope>
    <source>
        <strain evidence="1">KUC20120723A-06</strain>
    </source>
</reference>
<organism evidence="1 2">
    <name type="scientific">Leucogyrophana mollusca</name>
    <dbReference type="NCBI Taxonomy" id="85980"/>
    <lineage>
        <taxon>Eukaryota</taxon>
        <taxon>Fungi</taxon>
        <taxon>Dikarya</taxon>
        <taxon>Basidiomycota</taxon>
        <taxon>Agaricomycotina</taxon>
        <taxon>Agaricomycetes</taxon>
        <taxon>Agaricomycetidae</taxon>
        <taxon>Boletales</taxon>
        <taxon>Boletales incertae sedis</taxon>
        <taxon>Leucogyrophana</taxon>
    </lineage>
</organism>
<comment type="caution">
    <text evidence="1">The sequence shown here is derived from an EMBL/GenBank/DDBJ whole genome shotgun (WGS) entry which is preliminary data.</text>
</comment>